<comment type="caution">
    <text evidence="1">The sequence shown here is derived from an EMBL/GenBank/DDBJ whole genome shotgun (WGS) entry which is preliminary data.</text>
</comment>
<keyword evidence="2" id="KW-1185">Reference proteome</keyword>
<name>A0A6G0YLW8_APHCR</name>
<organism evidence="1 2">
    <name type="scientific">Aphis craccivora</name>
    <name type="common">Cowpea aphid</name>
    <dbReference type="NCBI Taxonomy" id="307492"/>
    <lineage>
        <taxon>Eukaryota</taxon>
        <taxon>Metazoa</taxon>
        <taxon>Ecdysozoa</taxon>
        <taxon>Arthropoda</taxon>
        <taxon>Hexapoda</taxon>
        <taxon>Insecta</taxon>
        <taxon>Pterygota</taxon>
        <taxon>Neoptera</taxon>
        <taxon>Paraneoptera</taxon>
        <taxon>Hemiptera</taxon>
        <taxon>Sternorrhyncha</taxon>
        <taxon>Aphidomorpha</taxon>
        <taxon>Aphidoidea</taxon>
        <taxon>Aphididae</taxon>
        <taxon>Aphidini</taxon>
        <taxon>Aphis</taxon>
        <taxon>Aphis</taxon>
    </lineage>
</organism>
<dbReference type="EMBL" id="VUJU01003282">
    <property type="protein sequence ID" value="KAF0758483.1"/>
    <property type="molecule type" value="Genomic_DNA"/>
</dbReference>
<reference evidence="1 2" key="1">
    <citation type="submission" date="2019-08" db="EMBL/GenBank/DDBJ databases">
        <title>Whole genome of Aphis craccivora.</title>
        <authorList>
            <person name="Voronova N.V."/>
            <person name="Shulinski R.S."/>
            <person name="Bandarenka Y.V."/>
            <person name="Zhorov D.G."/>
            <person name="Warner D."/>
        </authorList>
    </citation>
    <scope>NUCLEOTIDE SEQUENCE [LARGE SCALE GENOMIC DNA]</scope>
    <source>
        <strain evidence="1">180601</strain>
        <tissue evidence="1">Whole Body</tissue>
    </source>
</reference>
<protein>
    <submittedName>
        <fullName evidence="1">Uncharacterized protein</fullName>
    </submittedName>
</protein>
<evidence type="ECO:0000313" key="1">
    <source>
        <dbReference type="EMBL" id="KAF0758483.1"/>
    </source>
</evidence>
<gene>
    <name evidence="1" type="ORF">FWK35_00020938</name>
</gene>
<dbReference type="Proteomes" id="UP000478052">
    <property type="component" value="Unassembled WGS sequence"/>
</dbReference>
<proteinExistence type="predicted"/>
<sequence length="95" mass="11516">KIDLVENWFCVKIPIFLNFSVFPGAFENYWKIQKMTSPMHQLHSFCYRKPPPKFEIEALFRHVLLYTDTQKKTHNDTTLLNQYIHRYAQNQIIKL</sequence>
<evidence type="ECO:0000313" key="2">
    <source>
        <dbReference type="Proteomes" id="UP000478052"/>
    </source>
</evidence>
<dbReference type="AlphaFoldDB" id="A0A6G0YLW8"/>
<feature type="non-terminal residue" evidence="1">
    <location>
        <position position="1"/>
    </location>
</feature>
<accession>A0A6G0YLW8</accession>